<reference evidence="2 3" key="1">
    <citation type="submission" date="2022-01" db="EMBL/GenBank/DDBJ databases">
        <title>Whole genome-based taxonomy of the Shewanellaceae.</title>
        <authorList>
            <person name="Martin-Rodriguez A.J."/>
        </authorList>
    </citation>
    <scope>NUCLEOTIDE SEQUENCE [LARGE SCALE GENOMIC DNA]</scope>
    <source>
        <strain evidence="2 3">DSM 17177</strain>
    </source>
</reference>
<dbReference type="RefSeq" id="WP_248943020.1">
    <property type="nucleotide sequence ID" value="NZ_JAKIKS010000177.1"/>
</dbReference>
<dbReference type="EMBL" id="JAKIKS010000177">
    <property type="protein sequence ID" value="MCL1127581.1"/>
    <property type="molecule type" value="Genomic_DNA"/>
</dbReference>
<evidence type="ECO:0000313" key="2">
    <source>
        <dbReference type="EMBL" id="MCL1127581.1"/>
    </source>
</evidence>
<sequence>MVAIIIVVVLVLIGFYFYFMRVEVIEKCIYIAISMMALYLVAYWVFAPNEVTSSRRAYLFEVIPAVSFVAILYPQFNRFCRKLR</sequence>
<feature type="transmembrane region" description="Helical" evidence="1">
    <location>
        <begin position="58"/>
        <end position="76"/>
    </location>
</feature>
<gene>
    <name evidence="2" type="ORF">L2764_24680</name>
</gene>
<comment type="caution">
    <text evidence="2">The sequence shown here is derived from an EMBL/GenBank/DDBJ whole genome shotgun (WGS) entry which is preliminary data.</text>
</comment>
<name>A0ABT0LKB1_9GAMM</name>
<accession>A0ABT0LKB1</accession>
<keyword evidence="1" id="KW-0472">Membrane</keyword>
<organism evidence="2 3">
    <name type="scientific">Shewanella surugensis</name>
    <dbReference type="NCBI Taxonomy" id="212020"/>
    <lineage>
        <taxon>Bacteria</taxon>
        <taxon>Pseudomonadati</taxon>
        <taxon>Pseudomonadota</taxon>
        <taxon>Gammaproteobacteria</taxon>
        <taxon>Alteromonadales</taxon>
        <taxon>Shewanellaceae</taxon>
        <taxon>Shewanella</taxon>
    </lineage>
</organism>
<feature type="transmembrane region" description="Helical" evidence="1">
    <location>
        <begin position="6"/>
        <end position="22"/>
    </location>
</feature>
<evidence type="ECO:0000313" key="3">
    <source>
        <dbReference type="Proteomes" id="UP001203423"/>
    </source>
</evidence>
<evidence type="ECO:0000256" key="1">
    <source>
        <dbReference type="SAM" id="Phobius"/>
    </source>
</evidence>
<keyword evidence="3" id="KW-1185">Reference proteome</keyword>
<dbReference type="Proteomes" id="UP001203423">
    <property type="component" value="Unassembled WGS sequence"/>
</dbReference>
<protein>
    <submittedName>
        <fullName evidence="2">Uncharacterized protein</fullName>
    </submittedName>
</protein>
<keyword evidence="1" id="KW-0812">Transmembrane</keyword>
<feature type="transmembrane region" description="Helical" evidence="1">
    <location>
        <begin position="29"/>
        <end position="46"/>
    </location>
</feature>
<keyword evidence="1" id="KW-1133">Transmembrane helix</keyword>
<proteinExistence type="predicted"/>